<protein>
    <submittedName>
        <fullName evidence="2">Uncharacterized protein</fullName>
    </submittedName>
</protein>
<evidence type="ECO:0000313" key="2">
    <source>
        <dbReference type="EMBL" id="PWZ02185.1"/>
    </source>
</evidence>
<gene>
    <name evidence="2" type="ORF">BCV70DRAFT_58632</name>
</gene>
<dbReference type="InParanoid" id="A0A317XV80"/>
<feature type="transmembrane region" description="Helical" evidence="1">
    <location>
        <begin position="41"/>
        <end position="67"/>
    </location>
</feature>
<organism evidence="2 3">
    <name type="scientific">Testicularia cyperi</name>
    <dbReference type="NCBI Taxonomy" id="1882483"/>
    <lineage>
        <taxon>Eukaryota</taxon>
        <taxon>Fungi</taxon>
        <taxon>Dikarya</taxon>
        <taxon>Basidiomycota</taxon>
        <taxon>Ustilaginomycotina</taxon>
        <taxon>Ustilaginomycetes</taxon>
        <taxon>Ustilaginales</taxon>
        <taxon>Anthracoideaceae</taxon>
        <taxon>Testicularia</taxon>
    </lineage>
</organism>
<keyword evidence="1" id="KW-0812">Transmembrane</keyword>
<evidence type="ECO:0000313" key="3">
    <source>
        <dbReference type="Proteomes" id="UP000246740"/>
    </source>
</evidence>
<keyword evidence="3" id="KW-1185">Reference proteome</keyword>
<accession>A0A317XV80</accession>
<evidence type="ECO:0000256" key="1">
    <source>
        <dbReference type="SAM" id="Phobius"/>
    </source>
</evidence>
<dbReference type="Proteomes" id="UP000246740">
    <property type="component" value="Unassembled WGS sequence"/>
</dbReference>
<keyword evidence="1" id="KW-0472">Membrane</keyword>
<dbReference type="EMBL" id="KZ819189">
    <property type="protein sequence ID" value="PWZ02185.1"/>
    <property type="molecule type" value="Genomic_DNA"/>
</dbReference>
<dbReference type="AlphaFoldDB" id="A0A317XV80"/>
<reference evidence="2 3" key="1">
    <citation type="journal article" date="2018" name="Mol. Biol. Evol.">
        <title>Broad Genomic Sampling Reveals a Smut Pathogenic Ancestry of the Fungal Clade Ustilaginomycotina.</title>
        <authorList>
            <person name="Kijpornyongpan T."/>
            <person name="Mondo S.J."/>
            <person name="Barry K."/>
            <person name="Sandor L."/>
            <person name="Lee J."/>
            <person name="Lipzen A."/>
            <person name="Pangilinan J."/>
            <person name="LaButti K."/>
            <person name="Hainaut M."/>
            <person name="Henrissat B."/>
            <person name="Grigoriev I.V."/>
            <person name="Spatafora J.W."/>
            <person name="Aime M.C."/>
        </authorList>
    </citation>
    <scope>NUCLEOTIDE SEQUENCE [LARGE SCALE GENOMIC DNA]</scope>
    <source>
        <strain evidence="2 3">MCA 3645</strain>
    </source>
</reference>
<proteinExistence type="predicted"/>
<sequence length="105" mass="11915">MPYRGPRQTLLFSICSCISLQNCQNFKNCQTCKRTGFISPTFAFMFLASVNVLCFIFRLSAFLPYFWVGDPSHFILLCNGFHHSHSAVPDPRSDGGGWKSQNSRI</sequence>
<name>A0A317XV80_9BASI</name>
<keyword evidence="1" id="KW-1133">Transmembrane helix</keyword>